<dbReference type="EMBL" id="MHOI01000008">
    <property type="protein sequence ID" value="OGZ61857.1"/>
    <property type="molecule type" value="Genomic_DNA"/>
</dbReference>
<gene>
    <name evidence="2" type="ORF">A2932_01480</name>
</gene>
<evidence type="ECO:0000313" key="3">
    <source>
        <dbReference type="Proteomes" id="UP000179153"/>
    </source>
</evidence>
<keyword evidence="1" id="KW-0812">Transmembrane</keyword>
<keyword evidence="1" id="KW-1133">Transmembrane helix</keyword>
<feature type="transmembrane region" description="Helical" evidence="1">
    <location>
        <begin position="34"/>
        <end position="55"/>
    </location>
</feature>
<dbReference type="Proteomes" id="UP000179153">
    <property type="component" value="Unassembled WGS sequence"/>
</dbReference>
<sequence>MLFNSEKCVLIFFLAAIYFVIVNIRILLLPQGDVWLLASFLFLMFIGVPLACALTKIRFGASVGKAIKMYILWPRALVRLLLPRKTV</sequence>
<accession>A0A1G2HH98</accession>
<feature type="transmembrane region" description="Helical" evidence="1">
    <location>
        <begin position="9"/>
        <end position="28"/>
    </location>
</feature>
<name>A0A1G2HH98_9BACT</name>
<evidence type="ECO:0000313" key="2">
    <source>
        <dbReference type="EMBL" id="OGZ61857.1"/>
    </source>
</evidence>
<reference evidence="2 3" key="1">
    <citation type="journal article" date="2016" name="Nat. Commun.">
        <title>Thousands of microbial genomes shed light on interconnected biogeochemical processes in an aquifer system.</title>
        <authorList>
            <person name="Anantharaman K."/>
            <person name="Brown C.T."/>
            <person name="Hug L.A."/>
            <person name="Sharon I."/>
            <person name="Castelle C.J."/>
            <person name="Probst A.J."/>
            <person name="Thomas B.C."/>
            <person name="Singh A."/>
            <person name="Wilkins M.J."/>
            <person name="Karaoz U."/>
            <person name="Brodie E.L."/>
            <person name="Williams K.H."/>
            <person name="Hubbard S.S."/>
            <person name="Banfield J.F."/>
        </authorList>
    </citation>
    <scope>NUCLEOTIDE SEQUENCE [LARGE SCALE GENOMIC DNA]</scope>
</reference>
<keyword evidence="1" id="KW-0472">Membrane</keyword>
<proteinExistence type="predicted"/>
<dbReference type="AlphaFoldDB" id="A0A1G2HH98"/>
<evidence type="ECO:0000256" key="1">
    <source>
        <dbReference type="SAM" id="Phobius"/>
    </source>
</evidence>
<organism evidence="2 3">
    <name type="scientific">Candidatus Spechtbacteria bacterium RIFCSPLOWO2_01_FULL_46_10</name>
    <dbReference type="NCBI Taxonomy" id="1802163"/>
    <lineage>
        <taxon>Bacteria</taxon>
        <taxon>Candidatus Spechtiibacteriota</taxon>
    </lineage>
</organism>
<comment type="caution">
    <text evidence="2">The sequence shown here is derived from an EMBL/GenBank/DDBJ whole genome shotgun (WGS) entry which is preliminary data.</text>
</comment>
<protein>
    <submittedName>
        <fullName evidence="2">Uncharacterized protein</fullName>
    </submittedName>
</protein>